<feature type="compositionally biased region" description="Basic and acidic residues" evidence="1">
    <location>
        <begin position="1"/>
        <end position="23"/>
    </location>
</feature>
<feature type="compositionally biased region" description="Polar residues" evidence="1">
    <location>
        <begin position="62"/>
        <end position="75"/>
    </location>
</feature>
<accession>A0A0L6CL60</accession>
<sequence>MGSHRSSYDGERSRVGDRAHPGREVSPMSRRTKMTVAAAGLGVVAAGAVTVPALAATGSGGPSTAVTNAPSATTDQQDDSGSPEKSAGGPRIGLRLFGASTAEVAQAAGATEAQLQQGLRDGKSLTQIAASHGVAKATLVARLGTLVDKHAATVVDRKVGSGGPDGGGARTSPLADALADLVKKGTITQAQADAITQAVESKRSSMPGPDGARHEIRRGGGGLLGEHAAALASTLKLSESELTSQLRSGKSLADIAAAQGVSRDTLVKKVSALLKSDLSTLVDRTMPTIRAGKGPADLPNLPQRQGDSSEQGSSSGGTSADGVSAAVI</sequence>
<gene>
    <name evidence="2" type="ORF">VV01_16875</name>
</gene>
<dbReference type="STRING" id="1631356.VV01_16875"/>
<organism evidence="2 3">
    <name type="scientific">Luteipulveratus halotolerans</name>
    <dbReference type="NCBI Taxonomy" id="1631356"/>
    <lineage>
        <taxon>Bacteria</taxon>
        <taxon>Bacillati</taxon>
        <taxon>Actinomycetota</taxon>
        <taxon>Actinomycetes</taxon>
        <taxon>Micrococcales</taxon>
        <taxon>Dermacoccaceae</taxon>
        <taxon>Luteipulveratus</taxon>
    </lineage>
</organism>
<dbReference type="PATRIC" id="fig|1631356.3.peg.3353"/>
<name>A0A0L6CL60_9MICO</name>
<dbReference type="InterPro" id="IPR006311">
    <property type="entry name" value="TAT_signal"/>
</dbReference>
<dbReference type="Proteomes" id="UP000037397">
    <property type="component" value="Unassembled WGS sequence"/>
</dbReference>
<feature type="compositionally biased region" description="Low complexity" evidence="1">
    <location>
        <begin position="306"/>
        <end position="318"/>
    </location>
</feature>
<comment type="caution">
    <text evidence="2">The sequence shown here is derived from an EMBL/GenBank/DDBJ whole genome shotgun (WGS) entry which is preliminary data.</text>
</comment>
<proteinExistence type="predicted"/>
<dbReference type="AlphaFoldDB" id="A0A0L6CL60"/>
<protein>
    <submittedName>
        <fullName evidence="2">Uncharacterized protein</fullName>
    </submittedName>
</protein>
<dbReference type="EMBL" id="LAIR01000002">
    <property type="protein sequence ID" value="KNX38439.1"/>
    <property type="molecule type" value="Genomic_DNA"/>
</dbReference>
<evidence type="ECO:0000256" key="1">
    <source>
        <dbReference type="SAM" id="MobiDB-lite"/>
    </source>
</evidence>
<reference evidence="3" key="1">
    <citation type="submission" date="2015-03" db="EMBL/GenBank/DDBJ databases">
        <title>Luteipulveratus halotolerans sp. nov., a novel actinobacterium (Dermacoccaceae) from Sarawak, Malaysia.</title>
        <authorList>
            <person name="Juboi H."/>
            <person name="Basik A."/>
            <person name="Shamsul S.S."/>
            <person name="Arnold P."/>
            <person name="Schmitt E.K."/>
            <person name="Sanglier J.-J."/>
            <person name="Yeo T."/>
        </authorList>
    </citation>
    <scope>NUCLEOTIDE SEQUENCE [LARGE SCALE GENOMIC DNA]</scope>
    <source>
        <strain evidence="3">C296001</strain>
    </source>
</reference>
<evidence type="ECO:0000313" key="3">
    <source>
        <dbReference type="Proteomes" id="UP000037397"/>
    </source>
</evidence>
<feature type="region of interest" description="Disordered" evidence="1">
    <location>
        <begin position="54"/>
        <end position="92"/>
    </location>
</feature>
<dbReference type="PROSITE" id="PS51318">
    <property type="entry name" value="TAT"/>
    <property type="match status" value="1"/>
</dbReference>
<evidence type="ECO:0000313" key="2">
    <source>
        <dbReference type="EMBL" id="KNX38439.1"/>
    </source>
</evidence>
<feature type="region of interest" description="Disordered" evidence="1">
    <location>
        <begin position="1"/>
        <end position="31"/>
    </location>
</feature>
<feature type="region of interest" description="Disordered" evidence="1">
    <location>
        <begin position="286"/>
        <end position="328"/>
    </location>
</feature>
<keyword evidence="3" id="KW-1185">Reference proteome</keyword>